<proteinExistence type="predicted"/>
<dbReference type="Proteomes" id="UP001150924">
    <property type="component" value="Unassembled WGS sequence"/>
</dbReference>
<reference evidence="1" key="1">
    <citation type="submission" date="2022-11" db="EMBL/GenBank/DDBJ databases">
        <title>Minimal conservation of predation-associated metabolite biosynthetic gene clusters underscores biosynthetic potential of Myxococcota including descriptions for ten novel species: Archangium lansinium sp. nov., Myxococcus landrumus sp. nov., Nannocystis bai.</title>
        <authorList>
            <person name="Ahearne A."/>
            <person name="Stevens C."/>
            <person name="Phillips K."/>
        </authorList>
    </citation>
    <scope>NUCLEOTIDE SEQUENCE</scope>
    <source>
        <strain evidence="1">Na p29</strain>
    </source>
</reference>
<comment type="caution">
    <text evidence="1">The sequence shown here is derived from an EMBL/GenBank/DDBJ whole genome shotgun (WGS) entry which is preliminary data.</text>
</comment>
<organism evidence="1 2">
    <name type="scientific">Nannocystis pusilla</name>
    <dbReference type="NCBI Taxonomy" id="889268"/>
    <lineage>
        <taxon>Bacteria</taxon>
        <taxon>Pseudomonadati</taxon>
        <taxon>Myxococcota</taxon>
        <taxon>Polyangia</taxon>
        <taxon>Nannocystales</taxon>
        <taxon>Nannocystaceae</taxon>
        <taxon>Nannocystis</taxon>
    </lineage>
</organism>
<evidence type="ECO:0000313" key="2">
    <source>
        <dbReference type="Proteomes" id="UP001150924"/>
    </source>
</evidence>
<keyword evidence="2" id="KW-1185">Reference proteome</keyword>
<protein>
    <submittedName>
        <fullName evidence="1">Uncharacterized protein</fullName>
    </submittedName>
</protein>
<accession>A0A9X3ESA3</accession>
<dbReference type="RefSeq" id="WP_267766039.1">
    <property type="nucleotide sequence ID" value="NZ_JAPNKE010000002.1"/>
</dbReference>
<dbReference type="EMBL" id="JAPNKE010000002">
    <property type="protein sequence ID" value="MCY1004488.1"/>
    <property type="molecule type" value="Genomic_DNA"/>
</dbReference>
<name>A0A9X3ESA3_9BACT</name>
<evidence type="ECO:0000313" key="1">
    <source>
        <dbReference type="EMBL" id="MCY1004488.1"/>
    </source>
</evidence>
<gene>
    <name evidence="1" type="ORF">OV079_02660</name>
</gene>
<dbReference type="AlphaFoldDB" id="A0A9X3ESA3"/>
<sequence>MFDEEAEIQLGVSRRIRVIRSWGWGAHDGQRISPADAAAIADALLRGSVGTYRFRELIAALAAGGRDPRPALERLLVDNFVLMELPDTHGEWQGPGVRRLEQPDPALERAARSALTWVSVTVVDGDEPGRSFAGAQFKLRLPDNSVRADALDGAAGVRVEDIETGKCRFELTDVPRTPGP</sequence>